<protein>
    <submittedName>
        <fullName evidence="3">CocE/NonD family hydrolase</fullName>
    </submittedName>
</protein>
<dbReference type="InterPro" id="IPR000383">
    <property type="entry name" value="Xaa-Pro-like_dom"/>
</dbReference>
<dbReference type="RefSeq" id="WP_348947593.1">
    <property type="nucleotide sequence ID" value="NZ_JBDZYD010000001.1"/>
</dbReference>
<name>A0ABV0L7M5_9PSEU</name>
<sequence>MKGTPPMSAQPTPEPLEIPVGDGVTLSALRYPAAQHPAPAVVTFTPYRKESPFGYFVTAPLAHDIGCDLIVVDTLGTGASGGVWDGPYSPTEITAAAQALEWIAEQPFNTRRTALLGASYPGGIQYLIAARKPRGLRCITPQIAPVDSYRDLWHRGGMPSHTNWGAFVANLHQHRADARNNILTDFFTKTSADLYDSDRFRNRSGENVLGDIEVPALVTGGWYDYFLRATIHAFDRLSVPKRLFIGNGCHEEVSPAPEAEQIRRWLAYWLLDEGDDPTEGDNVVLQLVGTDEWVSYPDWPATEKLQWQSWNPISTPAPVPVVTSPQVVPPAHPSHLPIHHDMYTDSGMRLWGEMWTAQSDPVAETTRYRGPVALRVELQTESATDLDLHARLSLVRGDGTVHQVTEGRLRASQREVDIDRSLLTGDGEIAWPWHTHETATPLVPGEATTVDIEIFPIHLQLEPGDRVQIGLSIARKDPVVAPETITLLPGTRVLLPRETGPVA</sequence>
<evidence type="ECO:0000313" key="4">
    <source>
        <dbReference type="Proteomes" id="UP001440984"/>
    </source>
</evidence>
<dbReference type="SUPFAM" id="SSF49785">
    <property type="entry name" value="Galactose-binding domain-like"/>
    <property type="match status" value="1"/>
</dbReference>
<dbReference type="Pfam" id="PF02129">
    <property type="entry name" value="Peptidase_S15"/>
    <property type="match status" value="1"/>
</dbReference>
<keyword evidence="4" id="KW-1185">Reference proteome</keyword>
<proteinExistence type="predicted"/>
<evidence type="ECO:0000259" key="2">
    <source>
        <dbReference type="SMART" id="SM00939"/>
    </source>
</evidence>
<dbReference type="SMART" id="SM00939">
    <property type="entry name" value="PepX_C"/>
    <property type="match status" value="1"/>
</dbReference>
<dbReference type="InterPro" id="IPR005674">
    <property type="entry name" value="CocE/Ser_esterase"/>
</dbReference>
<dbReference type="EMBL" id="JBDZYD010000001">
    <property type="protein sequence ID" value="MEQ0558273.1"/>
    <property type="molecule type" value="Genomic_DNA"/>
</dbReference>
<dbReference type="Pfam" id="PF08530">
    <property type="entry name" value="PepX_C"/>
    <property type="match status" value="1"/>
</dbReference>
<dbReference type="InterPro" id="IPR008979">
    <property type="entry name" value="Galactose-bd-like_sf"/>
</dbReference>
<dbReference type="Gene3D" id="3.40.50.1820">
    <property type="entry name" value="alpha/beta hydrolase"/>
    <property type="match status" value="2"/>
</dbReference>
<dbReference type="Proteomes" id="UP001440984">
    <property type="component" value="Unassembled WGS sequence"/>
</dbReference>
<dbReference type="SUPFAM" id="SSF53474">
    <property type="entry name" value="alpha/beta-Hydrolases"/>
    <property type="match status" value="1"/>
</dbReference>
<dbReference type="NCBIfam" id="TIGR00976">
    <property type="entry name" value="CocE_NonD"/>
    <property type="match status" value="1"/>
</dbReference>
<keyword evidence="1 3" id="KW-0378">Hydrolase</keyword>
<reference evidence="3 4" key="1">
    <citation type="submission" date="2024-05" db="EMBL/GenBank/DDBJ databases">
        <authorList>
            <person name="Zhao H."/>
            <person name="Xu Y."/>
            <person name="Lin S."/>
            <person name="Spain J.C."/>
            <person name="Zhou N.-Y."/>
        </authorList>
    </citation>
    <scope>NUCLEOTIDE SEQUENCE [LARGE SCALE GENOMIC DNA]</scope>
    <source>
        <strain evidence="3 4">NEAU-NG30</strain>
    </source>
</reference>
<organism evidence="3 4">
    <name type="scientific">Amycolatopsis melonis</name>
    <dbReference type="NCBI Taxonomy" id="3156488"/>
    <lineage>
        <taxon>Bacteria</taxon>
        <taxon>Bacillati</taxon>
        <taxon>Actinomycetota</taxon>
        <taxon>Actinomycetes</taxon>
        <taxon>Pseudonocardiales</taxon>
        <taxon>Pseudonocardiaceae</taxon>
        <taxon>Amycolatopsis</taxon>
    </lineage>
</organism>
<accession>A0ABV0L7M5</accession>
<comment type="caution">
    <text evidence="3">The sequence shown here is derived from an EMBL/GenBank/DDBJ whole genome shotgun (WGS) entry which is preliminary data.</text>
</comment>
<gene>
    <name evidence="3" type="ORF">ABJI51_04255</name>
</gene>
<dbReference type="InterPro" id="IPR013736">
    <property type="entry name" value="Xaa-Pro_dipept_C"/>
</dbReference>
<dbReference type="GO" id="GO:0016787">
    <property type="term" value="F:hydrolase activity"/>
    <property type="evidence" value="ECO:0007669"/>
    <property type="project" value="UniProtKB-KW"/>
</dbReference>
<dbReference type="InterPro" id="IPR029058">
    <property type="entry name" value="AB_hydrolase_fold"/>
</dbReference>
<feature type="domain" description="Xaa-Pro dipeptidyl-peptidase C-terminal" evidence="2">
    <location>
        <begin position="263"/>
        <end position="496"/>
    </location>
</feature>
<evidence type="ECO:0000256" key="1">
    <source>
        <dbReference type="ARBA" id="ARBA00022801"/>
    </source>
</evidence>
<evidence type="ECO:0000313" key="3">
    <source>
        <dbReference type="EMBL" id="MEQ0558273.1"/>
    </source>
</evidence>
<dbReference type="Gene3D" id="2.60.120.260">
    <property type="entry name" value="Galactose-binding domain-like"/>
    <property type="match status" value="1"/>
</dbReference>